<dbReference type="Gene3D" id="3.40.1110.10">
    <property type="entry name" value="Calcium-transporting ATPase, cytoplasmic domain N"/>
    <property type="match status" value="1"/>
</dbReference>
<evidence type="ECO:0000256" key="4">
    <source>
        <dbReference type="ARBA" id="ARBA00022692"/>
    </source>
</evidence>
<dbReference type="GO" id="GO:0005507">
    <property type="term" value="F:copper ion binding"/>
    <property type="evidence" value="ECO:0007669"/>
    <property type="project" value="TreeGrafter"/>
</dbReference>
<evidence type="ECO:0000256" key="8">
    <source>
        <dbReference type="ARBA" id="ARBA00022967"/>
    </source>
</evidence>
<dbReference type="InterPro" id="IPR018303">
    <property type="entry name" value="ATPase_P-typ_P_site"/>
</dbReference>
<evidence type="ECO:0000313" key="14">
    <source>
        <dbReference type="Proteomes" id="UP000286063"/>
    </source>
</evidence>
<dbReference type="SUPFAM" id="SSF56784">
    <property type="entry name" value="HAD-like"/>
    <property type="match status" value="1"/>
</dbReference>
<keyword evidence="4 11" id="KW-0812">Transmembrane</keyword>
<evidence type="ECO:0000256" key="10">
    <source>
        <dbReference type="ARBA" id="ARBA00023136"/>
    </source>
</evidence>
<sequence length="753" mass="82000">MFRKHIFKQCEMSGKEIHTKETFQVLGMSCAVCALNVETTLGAQEGVYEAKVNFAGSTVLVDYNPRVITPVELQKAVESAGYELVVENTEDTDQADRLQREEFLALKRKTIGAIVLAVPVFVIGMFFMHMPYGNWIMLAFTIPVMAFFGRDFFVHAYMQLKHGRANMDTLVAVSTGVAFLFSLFNTIWPEYWTSRGLEAHVYYEAAAVIIALILLGRLLEAKAKFSTSTAIKKLMGLQPKTVTKILADGSEEEVPIREVVVGDVLVVKPGEKIPVDGEVTEGSSFVDESMITGESIPVEKVKGQPVYAGTINEKGSFRFRADKVGGETVLANIIRMVQEAQGSKAPVQKLVDRIAGIFVPVVMGIAVITFIVWMLIGGDLAFTHALLTSITVLVIACPCALGLATPTAIMVGIGKGAEHNILIKDAESLELMYRVNAIVLDKTGTITEGKPVVTDIHWTPGAEDERYQSILLEIERRSEHPLADAVVQKFKERVVNEISVSDFENQTGKGVTAKVGDKVYLVGNRALLEVNHVVLDDDNEKLAVRWEGDGKTVVFFAGEGRVLALVAVADKIKESSRQAVATLHEKGIDVYMLTGDNALTARAVADQVGIRHFKAEVMPGEKANFVEALQHEGKVVAMVGDGINDSQALAQADVSIAMGKGSDIAMDVAKVTLITSDLNVIPRAIVLSRQTVRAIRQNLFWAFIYNIIGIPLAAGVLYGINGFLLNPMIAAAAMAFSSVSVVTNSLRIKWKKL</sequence>
<dbReference type="OrthoDB" id="9770315at2"/>
<keyword evidence="6 11" id="KW-0547">Nucleotide-binding</keyword>
<dbReference type="InterPro" id="IPR036163">
    <property type="entry name" value="HMA_dom_sf"/>
</dbReference>
<evidence type="ECO:0000313" key="13">
    <source>
        <dbReference type="EMBL" id="RGY16976.1"/>
    </source>
</evidence>
<keyword evidence="9 11" id="KW-1133">Transmembrane helix</keyword>
<dbReference type="SFLD" id="SFLDG00002">
    <property type="entry name" value="C1.7:_P-type_atpase_like"/>
    <property type="match status" value="1"/>
</dbReference>
<feature type="transmembrane region" description="Helical" evidence="11">
    <location>
        <begin position="200"/>
        <end position="219"/>
    </location>
</feature>
<proteinExistence type="inferred from homology"/>
<feature type="domain" description="HMA" evidence="12">
    <location>
        <begin position="19"/>
        <end position="85"/>
    </location>
</feature>
<dbReference type="EMBL" id="QSCR01000017">
    <property type="protein sequence ID" value="RGY16976.1"/>
    <property type="molecule type" value="Genomic_DNA"/>
</dbReference>
<dbReference type="InterPro" id="IPR006121">
    <property type="entry name" value="HMA_dom"/>
</dbReference>
<gene>
    <name evidence="13" type="ORF">DXA50_10715</name>
</gene>
<feature type="transmembrane region" description="Helical" evidence="11">
    <location>
        <begin position="382"/>
        <end position="405"/>
    </location>
</feature>
<evidence type="ECO:0000256" key="6">
    <source>
        <dbReference type="ARBA" id="ARBA00022741"/>
    </source>
</evidence>
<dbReference type="PRINTS" id="PR00943">
    <property type="entry name" value="CUATPASE"/>
</dbReference>
<keyword evidence="3 11" id="KW-1003">Cell membrane</keyword>
<dbReference type="GO" id="GO:0005886">
    <property type="term" value="C:plasma membrane"/>
    <property type="evidence" value="ECO:0007669"/>
    <property type="project" value="UniProtKB-SubCell"/>
</dbReference>
<dbReference type="InterPro" id="IPR001757">
    <property type="entry name" value="P_typ_ATPase"/>
</dbReference>
<dbReference type="NCBIfam" id="TIGR01511">
    <property type="entry name" value="ATPase-IB1_Cu"/>
    <property type="match status" value="1"/>
</dbReference>
<dbReference type="Pfam" id="PF00122">
    <property type="entry name" value="E1-E2_ATPase"/>
    <property type="match status" value="1"/>
</dbReference>
<evidence type="ECO:0000256" key="1">
    <source>
        <dbReference type="ARBA" id="ARBA00004651"/>
    </source>
</evidence>
<keyword evidence="8" id="KW-1278">Translocase</keyword>
<dbReference type="SUPFAM" id="SSF55008">
    <property type="entry name" value="HMA, heavy metal-associated domain"/>
    <property type="match status" value="1"/>
</dbReference>
<dbReference type="SUPFAM" id="SSF81653">
    <property type="entry name" value="Calcium ATPase, transduction domain A"/>
    <property type="match status" value="1"/>
</dbReference>
<dbReference type="SFLD" id="SFLDF00027">
    <property type="entry name" value="p-type_atpase"/>
    <property type="match status" value="1"/>
</dbReference>
<comment type="similarity">
    <text evidence="2 11">Belongs to the cation transport ATPase (P-type) (TC 3.A.3) family. Type IB subfamily.</text>
</comment>
<dbReference type="SUPFAM" id="SSF81665">
    <property type="entry name" value="Calcium ATPase, transmembrane domain M"/>
    <property type="match status" value="1"/>
</dbReference>
<evidence type="ECO:0000256" key="2">
    <source>
        <dbReference type="ARBA" id="ARBA00006024"/>
    </source>
</evidence>
<dbReference type="PROSITE" id="PS50846">
    <property type="entry name" value="HMA_2"/>
    <property type="match status" value="1"/>
</dbReference>
<dbReference type="SFLD" id="SFLDS00003">
    <property type="entry name" value="Haloacid_Dehalogenase"/>
    <property type="match status" value="1"/>
</dbReference>
<dbReference type="InterPro" id="IPR023298">
    <property type="entry name" value="ATPase_P-typ_TM_dom_sf"/>
</dbReference>
<dbReference type="InterPro" id="IPR059000">
    <property type="entry name" value="ATPase_P-type_domA"/>
</dbReference>
<dbReference type="InterPro" id="IPR027256">
    <property type="entry name" value="P-typ_ATPase_IB"/>
</dbReference>
<dbReference type="GO" id="GO:0060003">
    <property type="term" value="P:copper ion export"/>
    <property type="evidence" value="ECO:0007669"/>
    <property type="project" value="UniProtKB-ARBA"/>
</dbReference>
<dbReference type="InterPro" id="IPR023299">
    <property type="entry name" value="ATPase_P-typ_cyto_dom_N"/>
</dbReference>
<dbReference type="GO" id="GO:0016887">
    <property type="term" value="F:ATP hydrolysis activity"/>
    <property type="evidence" value="ECO:0007669"/>
    <property type="project" value="InterPro"/>
</dbReference>
<dbReference type="CDD" id="cd00371">
    <property type="entry name" value="HMA"/>
    <property type="match status" value="1"/>
</dbReference>
<keyword evidence="5 11" id="KW-0479">Metal-binding</keyword>
<evidence type="ECO:0000256" key="7">
    <source>
        <dbReference type="ARBA" id="ARBA00022840"/>
    </source>
</evidence>
<dbReference type="PROSITE" id="PS00154">
    <property type="entry name" value="ATPASE_E1_E2"/>
    <property type="match status" value="1"/>
</dbReference>
<dbReference type="Pfam" id="PF00403">
    <property type="entry name" value="HMA"/>
    <property type="match status" value="1"/>
</dbReference>
<dbReference type="PRINTS" id="PR00119">
    <property type="entry name" value="CATATPASE"/>
</dbReference>
<dbReference type="PANTHER" id="PTHR43520:SF8">
    <property type="entry name" value="P-TYPE CU(+) TRANSPORTER"/>
    <property type="match status" value="1"/>
</dbReference>
<dbReference type="InterPro" id="IPR008250">
    <property type="entry name" value="ATPase_P-typ_transduc_dom_A_sf"/>
</dbReference>
<dbReference type="CDD" id="cd02094">
    <property type="entry name" value="P-type_ATPase_Cu-like"/>
    <property type="match status" value="1"/>
</dbReference>
<organism evidence="13 14">
    <name type="scientific">Butyricimonas virosa</name>
    <dbReference type="NCBI Taxonomy" id="544645"/>
    <lineage>
        <taxon>Bacteria</taxon>
        <taxon>Pseudomonadati</taxon>
        <taxon>Bacteroidota</taxon>
        <taxon>Bacteroidia</taxon>
        <taxon>Bacteroidales</taxon>
        <taxon>Odoribacteraceae</taxon>
        <taxon>Butyricimonas</taxon>
    </lineage>
</organism>
<feature type="transmembrane region" description="Helical" evidence="11">
    <location>
        <begin position="354"/>
        <end position="376"/>
    </location>
</feature>
<evidence type="ECO:0000259" key="12">
    <source>
        <dbReference type="PROSITE" id="PS50846"/>
    </source>
</evidence>
<dbReference type="GO" id="GO:0043682">
    <property type="term" value="F:P-type divalent copper transporter activity"/>
    <property type="evidence" value="ECO:0007669"/>
    <property type="project" value="TreeGrafter"/>
</dbReference>
<reference evidence="13 14" key="1">
    <citation type="submission" date="2018-08" db="EMBL/GenBank/DDBJ databases">
        <title>A genome reference for cultivated species of the human gut microbiota.</title>
        <authorList>
            <person name="Zou Y."/>
            <person name="Xue W."/>
            <person name="Luo G."/>
        </authorList>
    </citation>
    <scope>NUCLEOTIDE SEQUENCE [LARGE SCALE GENOMIC DNA]</scope>
    <source>
        <strain evidence="13 14">OF02-7</strain>
    </source>
</reference>
<protein>
    <submittedName>
        <fullName evidence="13">Cu(2+)-exporting ATPase</fullName>
    </submittedName>
</protein>
<evidence type="ECO:0000256" key="5">
    <source>
        <dbReference type="ARBA" id="ARBA00022723"/>
    </source>
</evidence>
<feature type="transmembrane region" description="Helical" evidence="11">
    <location>
        <begin position="170"/>
        <end position="188"/>
    </location>
</feature>
<name>A0A413IMV3_9BACT</name>
<feature type="transmembrane region" description="Helical" evidence="11">
    <location>
        <begin position="724"/>
        <end position="746"/>
    </location>
</feature>
<keyword evidence="7 11" id="KW-0067">ATP-binding</keyword>
<keyword evidence="10 11" id="KW-0472">Membrane</keyword>
<feature type="transmembrane region" description="Helical" evidence="11">
    <location>
        <begin position="135"/>
        <end position="158"/>
    </location>
</feature>
<dbReference type="Gene3D" id="2.70.150.10">
    <property type="entry name" value="Calcium-transporting ATPase, cytoplasmic transduction domain A"/>
    <property type="match status" value="1"/>
</dbReference>
<dbReference type="Proteomes" id="UP000286063">
    <property type="component" value="Unassembled WGS sequence"/>
</dbReference>
<comment type="caution">
    <text evidence="13">The sequence shown here is derived from an EMBL/GenBank/DDBJ whole genome shotgun (WGS) entry which is preliminary data.</text>
</comment>
<evidence type="ECO:0000256" key="9">
    <source>
        <dbReference type="ARBA" id="ARBA00022989"/>
    </source>
</evidence>
<evidence type="ECO:0000256" key="11">
    <source>
        <dbReference type="RuleBase" id="RU362081"/>
    </source>
</evidence>
<dbReference type="NCBIfam" id="TIGR01494">
    <property type="entry name" value="ATPase_P-type"/>
    <property type="match status" value="1"/>
</dbReference>
<dbReference type="Gene3D" id="3.40.50.1000">
    <property type="entry name" value="HAD superfamily/HAD-like"/>
    <property type="match status" value="1"/>
</dbReference>
<dbReference type="FunFam" id="2.70.150.10:FF:000020">
    <property type="entry name" value="Copper-exporting P-type ATPase A"/>
    <property type="match status" value="1"/>
</dbReference>
<dbReference type="NCBIfam" id="TIGR01525">
    <property type="entry name" value="ATPase-IB_hvy"/>
    <property type="match status" value="1"/>
</dbReference>
<dbReference type="InterPro" id="IPR044492">
    <property type="entry name" value="P_typ_ATPase_HD_dom"/>
</dbReference>
<dbReference type="GO" id="GO:0005524">
    <property type="term" value="F:ATP binding"/>
    <property type="evidence" value="ECO:0007669"/>
    <property type="project" value="UniProtKB-UniRule"/>
</dbReference>
<comment type="subcellular location">
    <subcellularLocation>
        <location evidence="1">Cell membrane</location>
        <topology evidence="1">Multi-pass membrane protein</topology>
    </subcellularLocation>
</comment>
<feature type="transmembrane region" description="Helical" evidence="11">
    <location>
        <begin position="699"/>
        <end position="718"/>
    </location>
</feature>
<dbReference type="InterPro" id="IPR036412">
    <property type="entry name" value="HAD-like_sf"/>
</dbReference>
<feature type="transmembrane region" description="Helical" evidence="11">
    <location>
        <begin position="110"/>
        <end position="129"/>
    </location>
</feature>
<dbReference type="PANTHER" id="PTHR43520">
    <property type="entry name" value="ATP7, ISOFORM B"/>
    <property type="match status" value="1"/>
</dbReference>
<evidence type="ECO:0000256" key="3">
    <source>
        <dbReference type="ARBA" id="ARBA00022475"/>
    </source>
</evidence>
<accession>A0A413IMV3</accession>
<dbReference type="Gene3D" id="3.30.70.100">
    <property type="match status" value="1"/>
</dbReference>
<dbReference type="GO" id="GO:0055070">
    <property type="term" value="P:copper ion homeostasis"/>
    <property type="evidence" value="ECO:0007669"/>
    <property type="project" value="TreeGrafter"/>
</dbReference>
<dbReference type="Pfam" id="PF00702">
    <property type="entry name" value="Hydrolase"/>
    <property type="match status" value="1"/>
</dbReference>
<dbReference type="AlphaFoldDB" id="A0A413IMV3"/>
<dbReference type="InterPro" id="IPR023214">
    <property type="entry name" value="HAD_sf"/>
</dbReference>
<dbReference type="FunFam" id="3.30.70.100:FF:000001">
    <property type="entry name" value="ATPase copper transporting beta"/>
    <property type="match status" value="1"/>
</dbReference>